<keyword evidence="1" id="KW-0732">Signal</keyword>
<feature type="signal peptide" evidence="1">
    <location>
        <begin position="1"/>
        <end position="20"/>
    </location>
</feature>
<name>A0A7H0JXY8_9CORY</name>
<accession>A0A7H0JXY8</accession>
<evidence type="ECO:0000313" key="2">
    <source>
        <dbReference type="EMBL" id="MBC3178405.1"/>
    </source>
</evidence>
<feature type="chain" id="PRO_5039575454" evidence="1">
    <location>
        <begin position="21"/>
        <end position="235"/>
    </location>
</feature>
<dbReference type="RefSeq" id="WP_171193670.1">
    <property type="nucleotide sequence ID" value="NZ_CP061032.1"/>
</dbReference>
<protein>
    <submittedName>
        <fullName evidence="3">DUF2993 domain-containing protein</fullName>
    </submittedName>
</protein>
<dbReference type="AlphaFoldDB" id="A0A7H0JXY8"/>
<dbReference type="KEGG" id="cluj:IAU68_09600"/>
<evidence type="ECO:0000313" key="4">
    <source>
        <dbReference type="Proteomes" id="UP000516235"/>
    </source>
</evidence>
<dbReference type="EMBL" id="JACMYE010000002">
    <property type="protein sequence ID" value="MBC3178405.1"/>
    <property type="molecule type" value="Genomic_DNA"/>
</dbReference>
<keyword evidence="5" id="KW-1185">Reference proteome</keyword>
<dbReference type="Proteomes" id="UP000516235">
    <property type="component" value="Chromosome"/>
</dbReference>
<dbReference type="Pfam" id="PF11209">
    <property type="entry name" value="LmeA"/>
    <property type="match status" value="1"/>
</dbReference>
<sequence>MRKAAIAVVAALVLLAGADAAVASHAERAIAEPGIRASIGGFPYATALASGKIPRVSTEFLDASIDGPGVGTVGVDVFNLALDNPHDALTGEFQSGTARLVRRKVRLDGVGFGRLLGITDLDLANPYDISPAGGGASEARLTGTPPGADEAVTVVVTLRLEDGIFHMSPSMLVDDTDPAAFTLDFDTRTLPLGGPADRVQLSGGSIEFSRDRINTVFEPSDLDPLAGRATLVKHD</sequence>
<proteinExistence type="predicted"/>
<reference evidence="4 5" key="1">
    <citation type="submission" date="2020-08" db="EMBL/GenBank/DDBJ databases">
        <title>novel species in genus Corynebacterium.</title>
        <authorList>
            <person name="Zhang G."/>
        </authorList>
    </citation>
    <scope>NUCLEOTIDE SEQUENCE [LARGE SCALE GENOMIC DNA]</scope>
    <source>
        <strain evidence="3">Zg-917</strain>
        <strain evidence="4 5">zg-917</strain>
    </source>
</reference>
<gene>
    <name evidence="2" type="ORF">H7348_03580</name>
    <name evidence="3" type="ORF">IAU68_09600</name>
</gene>
<evidence type="ECO:0000313" key="3">
    <source>
        <dbReference type="EMBL" id="QNP89904.1"/>
    </source>
</evidence>
<dbReference type="EMBL" id="CP061032">
    <property type="protein sequence ID" value="QNP89904.1"/>
    <property type="molecule type" value="Genomic_DNA"/>
</dbReference>
<evidence type="ECO:0000256" key="1">
    <source>
        <dbReference type="SAM" id="SignalP"/>
    </source>
</evidence>
<evidence type="ECO:0000313" key="5">
    <source>
        <dbReference type="Proteomes" id="UP000642876"/>
    </source>
</evidence>
<dbReference type="InterPro" id="IPR021373">
    <property type="entry name" value="DUF2993"/>
</dbReference>
<dbReference type="Proteomes" id="UP000642876">
    <property type="component" value="Unassembled WGS sequence"/>
</dbReference>
<organism evidence="3 4">
    <name type="scientific">Corynebacterium lujinxingii</name>
    <dbReference type="NCBI Taxonomy" id="2763010"/>
    <lineage>
        <taxon>Bacteria</taxon>
        <taxon>Bacillati</taxon>
        <taxon>Actinomycetota</taxon>
        <taxon>Actinomycetes</taxon>
        <taxon>Mycobacteriales</taxon>
        <taxon>Corynebacteriaceae</taxon>
        <taxon>Corynebacterium</taxon>
    </lineage>
</organism>